<keyword evidence="1" id="KW-0472">Membrane</keyword>
<sequence>MTRKVMWRIVMHACWLMFVLLMILAPFLAYVSGLLNTGGALLGYIAIGFIVHVFEGGSAG</sequence>
<keyword evidence="3" id="KW-1185">Reference proteome</keyword>
<reference evidence="2 3" key="1">
    <citation type="submission" date="2020-03" db="EMBL/GenBank/DDBJ databases">
        <title>Soil Listeria distribution.</title>
        <authorList>
            <person name="Liao J."/>
            <person name="Wiedmann M."/>
        </authorList>
    </citation>
    <scope>NUCLEOTIDE SEQUENCE [LARGE SCALE GENOMIC DNA]</scope>
    <source>
        <strain evidence="2 3">FSL L7-1515</strain>
    </source>
</reference>
<evidence type="ECO:0000256" key="1">
    <source>
        <dbReference type="SAM" id="Phobius"/>
    </source>
</evidence>
<dbReference type="RefSeq" id="WP_185395678.1">
    <property type="nucleotide sequence ID" value="NZ_JAASTZ010000014.1"/>
</dbReference>
<evidence type="ECO:0000313" key="3">
    <source>
        <dbReference type="Proteomes" id="UP000587800"/>
    </source>
</evidence>
<evidence type="ECO:0000313" key="2">
    <source>
        <dbReference type="EMBL" id="MBC1510580.1"/>
    </source>
</evidence>
<protein>
    <submittedName>
        <fullName evidence="2">Uncharacterized protein</fullName>
    </submittedName>
</protein>
<name>A0ABR6SY19_9LIST</name>
<gene>
    <name evidence="2" type="ORF">HCJ59_11855</name>
</gene>
<accession>A0ABR6SY19</accession>
<organism evidence="2 3">
    <name type="scientific">Listeria immobilis</name>
    <dbReference type="NCBI Taxonomy" id="2713502"/>
    <lineage>
        <taxon>Bacteria</taxon>
        <taxon>Bacillati</taxon>
        <taxon>Bacillota</taxon>
        <taxon>Bacilli</taxon>
        <taxon>Bacillales</taxon>
        <taxon>Listeriaceae</taxon>
        <taxon>Listeria</taxon>
    </lineage>
</organism>
<dbReference type="Proteomes" id="UP000587800">
    <property type="component" value="Unassembled WGS sequence"/>
</dbReference>
<comment type="caution">
    <text evidence="2">The sequence shown here is derived from an EMBL/GenBank/DDBJ whole genome shotgun (WGS) entry which is preliminary data.</text>
</comment>
<feature type="transmembrane region" description="Helical" evidence="1">
    <location>
        <begin position="39"/>
        <end position="57"/>
    </location>
</feature>
<proteinExistence type="predicted"/>
<dbReference type="EMBL" id="JAASUB010000014">
    <property type="protein sequence ID" value="MBC1510580.1"/>
    <property type="molecule type" value="Genomic_DNA"/>
</dbReference>
<keyword evidence="1" id="KW-0812">Transmembrane</keyword>
<keyword evidence="1" id="KW-1133">Transmembrane helix</keyword>